<feature type="domain" description="Fork-head" evidence="4">
    <location>
        <begin position="138"/>
        <end position="239"/>
    </location>
</feature>
<dbReference type="Gene3D" id="1.10.10.10">
    <property type="entry name" value="Winged helix-like DNA-binding domain superfamily/Winged helix DNA-binding domain"/>
    <property type="match status" value="1"/>
</dbReference>
<protein>
    <recommendedName>
        <fullName evidence="4">Fork-head domain-containing protein</fullName>
    </recommendedName>
</protein>
<dbReference type="InterPro" id="IPR001766">
    <property type="entry name" value="Fork_head_dom"/>
</dbReference>
<evidence type="ECO:0000256" key="2">
    <source>
        <dbReference type="PROSITE-ProRule" id="PRU00089"/>
    </source>
</evidence>
<reference evidence="5" key="2">
    <citation type="submission" date="2021-01" db="UniProtKB">
        <authorList>
            <consortium name="EnsemblMetazoa"/>
        </authorList>
    </citation>
    <scope>IDENTIFICATION</scope>
</reference>
<dbReference type="OMA" id="SSDIWHT"/>
<dbReference type="EnsemblMetazoa" id="XM_030979955">
    <property type="protein sequence ID" value="XP_030835815"/>
    <property type="gene ID" value="LOC100889230"/>
</dbReference>
<accession>A0A7M7NFA3</accession>
<dbReference type="RefSeq" id="XP_030835815.1">
    <property type="nucleotide sequence ID" value="XM_030979955.1"/>
</dbReference>
<dbReference type="RefSeq" id="XP_030835814.1">
    <property type="nucleotide sequence ID" value="XM_030979954.1"/>
</dbReference>
<dbReference type="OrthoDB" id="5954824at2759"/>
<dbReference type="AlphaFoldDB" id="A0A7M7NFA3"/>
<reference evidence="6" key="1">
    <citation type="submission" date="2015-02" db="EMBL/GenBank/DDBJ databases">
        <title>Genome sequencing for Strongylocentrotus purpuratus.</title>
        <authorList>
            <person name="Murali S."/>
            <person name="Liu Y."/>
            <person name="Vee V."/>
            <person name="English A."/>
            <person name="Wang M."/>
            <person name="Skinner E."/>
            <person name="Han Y."/>
            <person name="Muzny D.M."/>
            <person name="Worley K.C."/>
            <person name="Gibbs R.A."/>
        </authorList>
    </citation>
    <scope>NUCLEOTIDE SEQUENCE</scope>
</reference>
<dbReference type="PROSITE" id="PS50039">
    <property type="entry name" value="FORK_HEAD_3"/>
    <property type="match status" value="1"/>
</dbReference>
<dbReference type="GeneID" id="100889230"/>
<keyword evidence="2" id="KW-0539">Nucleus</keyword>
<feature type="DNA-binding region" description="Fork-head" evidence="2">
    <location>
        <begin position="138"/>
        <end position="239"/>
    </location>
</feature>
<dbReference type="Proteomes" id="UP000007110">
    <property type="component" value="Unassembled WGS sequence"/>
</dbReference>
<dbReference type="KEGG" id="spu:100889230"/>
<evidence type="ECO:0000313" key="5">
    <source>
        <dbReference type="EnsemblMetazoa" id="XP_030835815"/>
    </source>
</evidence>
<dbReference type="InParanoid" id="A0A7M7NFA3"/>
<dbReference type="SUPFAM" id="SSF46785">
    <property type="entry name" value="Winged helix' DNA-binding domain"/>
    <property type="match status" value="1"/>
</dbReference>
<dbReference type="GO" id="GO:0043565">
    <property type="term" value="F:sequence-specific DNA binding"/>
    <property type="evidence" value="ECO:0007669"/>
    <property type="project" value="InterPro"/>
</dbReference>
<feature type="region of interest" description="Disordered" evidence="3">
    <location>
        <begin position="1"/>
        <end position="33"/>
    </location>
</feature>
<dbReference type="InterPro" id="IPR030456">
    <property type="entry name" value="TF_fork_head_CS_2"/>
</dbReference>
<dbReference type="EnsemblMetazoa" id="XM_030979954">
    <property type="protein sequence ID" value="XP_030835814"/>
    <property type="gene ID" value="LOC100889230"/>
</dbReference>
<dbReference type="GO" id="GO:0005634">
    <property type="term" value="C:nucleus"/>
    <property type="evidence" value="ECO:0007669"/>
    <property type="project" value="UniProtKB-SubCell"/>
</dbReference>
<proteinExistence type="predicted"/>
<dbReference type="SMART" id="SM00339">
    <property type="entry name" value="FH"/>
    <property type="match status" value="1"/>
</dbReference>
<evidence type="ECO:0000256" key="3">
    <source>
        <dbReference type="SAM" id="MobiDB-lite"/>
    </source>
</evidence>
<organism evidence="5 6">
    <name type="scientific">Strongylocentrotus purpuratus</name>
    <name type="common">Purple sea urchin</name>
    <dbReference type="NCBI Taxonomy" id="7668"/>
    <lineage>
        <taxon>Eukaryota</taxon>
        <taxon>Metazoa</taxon>
        <taxon>Echinodermata</taxon>
        <taxon>Eleutherozoa</taxon>
        <taxon>Echinozoa</taxon>
        <taxon>Echinoidea</taxon>
        <taxon>Euechinoidea</taxon>
        <taxon>Echinacea</taxon>
        <taxon>Camarodonta</taxon>
        <taxon>Echinidea</taxon>
        <taxon>Strongylocentrotidae</taxon>
        <taxon>Strongylocentrotus</taxon>
    </lineage>
</organism>
<dbReference type="InterPro" id="IPR036390">
    <property type="entry name" value="WH_DNA-bd_sf"/>
</dbReference>
<dbReference type="InterPro" id="IPR036388">
    <property type="entry name" value="WH-like_DNA-bd_sf"/>
</dbReference>
<keyword evidence="1 2" id="KW-0238">DNA-binding</keyword>
<evidence type="ECO:0000313" key="6">
    <source>
        <dbReference type="Proteomes" id="UP000007110"/>
    </source>
</evidence>
<sequence length="497" mass="55702">MKTTESELAKPPMEEEANNVPGNCEGNPATDIPQQSWQLAITQDQADSQGNPQQTLVAYPNSQTQRQAVQPISLDPRLKQSLGKQQSFSQAADIWHTTSLPGAAQVIPQMPTFINYNNNASTGVSLAPSGIDCAHVQRPSVGLIQQVVECFKRSTKKEMLPSQVYVEMEMVFPYYKHIIGQKRKSWKSSIRHALTTPRFTSRKISQEDKSTTKRGCLWSLNADFDENAPVTKTPRRRRTPNPLKATRRKQRFIGNTRTDYMPPLYHVNRNNPTFYQPQQHVAQRYPFVEMPDTTPMQSTFSPGPTGPIQVGGGNMYYQPYRAPTVGYVIAGQKMAMPQQAMQPVNMGQWNVSGFSACNQQQYLPNNAAFFGGNSAMIHNNQNNQPVMNQAFCPTVMPTMLQTNQNNNIAVIQGQQQPTPSQPTPISIQMAEQGQAQDVTMCDAIQTNEDITEQSQDFPNNQSESQVHDEIKEELQSLVYESLDICNSEDQGQIKTVR</sequence>
<dbReference type="GO" id="GO:0003700">
    <property type="term" value="F:DNA-binding transcription factor activity"/>
    <property type="evidence" value="ECO:0007669"/>
    <property type="project" value="InterPro"/>
</dbReference>
<comment type="subcellular location">
    <subcellularLocation>
        <location evidence="2">Nucleus</location>
    </subcellularLocation>
</comment>
<name>A0A7M7NFA3_STRPU</name>
<evidence type="ECO:0000256" key="1">
    <source>
        <dbReference type="ARBA" id="ARBA00023125"/>
    </source>
</evidence>
<dbReference type="PROSITE" id="PS00658">
    <property type="entry name" value="FORK_HEAD_2"/>
    <property type="match status" value="1"/>
</dbReference>
<evidence type="ECO:0000259" key="4">
    <source>
        <dbReference type="PROSITE" id="PS50039"/>
    </source>
</evidence>
<dbReference type="Pfam" id="PF00250">
    <property type="entry name" value="Forkhead"/>
    <property type="match status" value="1"/>
</dbReference>
<keyword evidence="6" id="KW-1185">Reference proteome</keyword>